<protein>
    <submittedName>
        <fullName evidence="2">Uncharacterized protein</fullName>
    </submittedName>
</protein>
<evidence type="ECO:0000313" key="2">
    <source>
        <dbReference type="EMBL" id="KAJ7730890.1"/>
    </source>
</evidence>
<dbReference type="AlphaFoldDB" id="A0AAD7HZ00"/>
<evidence type="ECO:0000313" key="3">
    <source>
        <dbReference type="Proteomes" id="UP001215280"/>
    </source>
</evidence>
<keyword evidence="3" id="KW-1185">Reference proteome</keyword>
<name>A0AAD7HZ00_9AGAR</name>
<comment type="caution">
    <text evidence="2">The sequence shown here is derived from an EMBL/GenBank/DDBJ whole genome shotgun (WGS) entry which is preliminary data.</text>
</comment>
<gene>
    <name evidence="2" type="ORF">DFH07DRAFT_781476</name>
</gene>
<feature type="region of interest" description="Disordered" evidence="1">
    <location>
        <begin position="1"/>
        <end position="20"/>
    </location>
</feature>
<sequence length="457" mass="51945">MHSHRSNQCRPIRTHPYRRQTPLLPTREHGWLTEAYDLYRQLNRVEGKLCSWDHGITDTWFEVPRPQRSTSRGAVNLAASGFERVWPKHSSPFFCPHTRNNGEPYNPLVLRLGGLFEGGIADYFKATDHQCAFKVVVPPLRQTNYLVTWEDRQRYQGTLLDFFFYFSLTLSTEEQDSHQQDEEEKEPEPSSSQSSSSSISSTSSKSSTDSIISHLAVEASLTPDPRYGRLGTGQIGRPQPRPVGVGTVLDGPRPPKSYFPLATATARKRADINTMEYMLQIDASGMLAEDPTIHPAWNMEEPHKILRVYDERIYPNCLKRTFNHCRFLYKPTGQVVKELNSTLGVPYCDYASMIRTTQIFLQMGITFISRTDVAQTIQIFAKSSNAICQRLGSGFVPSETANDLNFKKLYVPLSRLRSWSGIHVSEFPQTCGWWYLQLLLLVSGATWLGPSQPIICI</sequence>
<dbReference type="Proteomes" id="UP001215280">
    <property type="component" value="Unassembled WGS sequence"/>
</dbReference>
<feature type="region of interest" description="Disordered" evidence="1">
    <location>
        <begin position="174"/>
        <end position="207"/>
    </location>
</feature>
<feature type="compositionally biased region" description="Low complexity" evidence="1">
    <location>
        <begin position="189"/>
        <end position="207"/>
    </location>
</feature>
<reference evidence="2" key="1">
    <citation type="submission" date="2023-03" db="EMBL/GenBank/DDBJ databases">
        <title>Massive genome expansion in bonnet fungi (Mycena s.s.) driven by repeated elements and novel gene families across ecological guilds.</title>
        <authorList>
            <consortium name="Lawrence Berkeley National Laboratory"/>
            <person name="Harder C.B."/>
            <person name="Miyauchi S."/>
            <person name="Viragh M."/>
            <person name="Kuo A."/>
            <person name="Thoen E."/>
            <person name="Andreopoulos B."/>
            <person name="Lu D."/>
            <person name="Skrede I."/>
            <person name="Drula E."/>
            <person name="Henrissat B."/>
            <person name="Morin E."/>
            <person name="Kohler A."/>
            <person name="Barry K."/>
            <person name="LaButti K."/>
            <person name="Morin E."/>
            <person name="Salamov A."/>
            <person name="Lipzen A."/>
            <person name="Mereny Z."/>
            <person name="Hegedus B."/>
            <person name="Baldrian P."/>
            <person name="Stursova M."/>
            <person name="Weitz H."/>
            <person name="Taylor A."/>
            <person name="Grigoriev I.V."/>
            <person name="Nagy L.G."/>
            <person name="Martin F."/>
            <person name="Kauserud H."/>
        </authorList>
    </citation>
    <scope>NUCLEOTIDE SEQUENCE</scope>
    <source>
        <strain evidence="2">CBHHK188m</strain>
    </source>
</reference>
<dbReference type="EMBL" id="JARJLG010000187">
    <property type="protein sequence ID" value="KAJ7730890.1"/>
    <property type="molecule type" value="Genomic_DNA"/>
</dbReference>
<accession>A0AAD7HZ00</accession>
<proteinExistence type="predicted"/>
<organism evidence="2 3">
    <name type="scientific">Mycena maculata</name>
    <dbReference type="NCBI Taxonomy" id="230809"/>
    <lineage>
        <taxon>Eukaryota</taxon>
        <taxon>Fungi</taxon>
        <taxon>Dikarya</taxon>
        <taxon>Basidiomycota</taxon>
        <taxon>Agaricomycotina</taxon>
        <taxon>Agaricomycetes</taxon>
        <taxon>Agaricomycetidae</taxon>
        <taxon>Agaricales</taxon>
        <taxon>Marasmiineae</taxon>
        <taxon>Mycenaceae</taxon>
        <taxon>Mycena</taxon>
    </lineage>
</organism>
<evidence type="ECO:0000256" key="1">
    <source>
        <dbReference type="SAM" id="MobiDB-lite"/>
    </source>
</evidence>
<feature type="compositionally biased region" description="Basic residues" evidence="1">
    <location>
        <begin position="1"/>
        <end position="18"/>
    </location>
</feature>
<feature type="region of interest" description="Disordered" evidence="1">
    <location>
        <begin position="223"/>
        <end position="250"/>
    </location>
</feature>